<comment type="caution">
    <text evidence="2">The sequence shown here is derived from an EMBL/GenBank/DDBJ whole genome shotgun (WGS) entry which is preliminary data.</text>
</comment>
<evidence type="ECO:0000313" key="2">
    <source>
        <dbReference type="EMBL" id="RKF26855.1"/>
    </source>
</evidence>
<feature type="compositionally biased region" description="Basic and acidic residues" evidence="1">
    <location>
        <begin position="258"/>
        <end position="274"/>
    </location>
</feature>
<dbReference type="SUPFAM" id="SSF52540">
    <property type="entry name" value="P-loop containing nucleoside triphosphate hydrolases"/>
    <property type="match status" value="1"/>
</dbReference>
<accession>A0A420F1H2</accession>
<feature type="region of interest" description="Disordered" evidence="1">
    <location>
        <begin position="250"/>
        <end position="274"/>
    </location>
</feature>
<dbReference type="Gene3D" id="3.40.50.300">
    <property type="entry name" value="P-loop containing nucleotide triphosphate hydrolases"/>
    <property type="match status" value="1"/>
</dbReference>
<dbReference type="Proteomes" id="UP000285744">
    <property type="component" value="Unassembled WGS sequence"/>
</dbReference>
<name>A0A420F1H2_9ACTN</name>
<proteinExistence type="predicted"/>
<dbReference type="Pfam" id="PF13481">
    <property type="entry name" value="AAA_25"/>
    <property type="match status" value="1"/>
</dbReference>
<evidence type="ECO:0000313" key="3">
    <source>
        <dbReference type="Proteomes" id="UP000285744"/>
    </source>
</evidence>
<protein>
    <submittedName>
        <fullName evidence="2">Uncharacterized protein</fullName>
    </submittedName>
</protein>
<evidence type="ECO:0000256" key="1">
    <source>
        <dbReference type="SAM" id="MobiDB-lite"/>
    </source>
</evidence>
<dbReference type="EMBL" id="RAQQ01000008">
    <property type="protein sequence ID" value="RKF26855.1"/>
    <property type="molecule type" value="Genomic_DNA"/>
</dbReference>
<sequence>MRFTRMTDLEFFRPRSLADLVNEYGEDLQKPPFIIPGILHNVSTVVYGQPKHGKSVWVCGMVKALVSGDSEFMGQPIHHDREWRVSFILSDGGAEREVVRDMAAMGLESKHHTSVLTYPGMPFTPEQWQVVADRVISDGCNLVVLDNFISLIEGNPNYTQDVNDWWNAAVRPFTLYGIPVIVVAHSSDKFAPGGEKGKTPAASFALTARTRWSVHVWRCGKDLETLAFTGKGQGHTDWEYWSNRDYGFTPAEKPVAGKPEKKDEKKSEKKKRDFEATRDMVRDWVLANGQGVSNKSEVARMVKTALNLDQTEVTIRQRLGDGGYGVHYAGNGKWYRKDSE</sequence>
<gene>
    <name evidence="2" type="ORF">D7I43_12925</name>
</gene>
<dbReference type="InterPro" id="IPR027417">
    <property type="entry name" value="P-loop_NTPase"/>
</dbReference>
<dbReference type="AlphaFoldDB" id="A0A420F1H2"/>
<reference evidence="2 3" key="1">
    <citation type="journal article" date="2018" name="Int. J. Syst. Evol. Microbiol.">
        <title>Micromonospora globbae sp. nov., an endophytic actinomycete isolated from roots of Globba winitii C. H. Wright.</title>
        <authorList>
            <person name="Kuncharoen N."/>
            <person name="Pittayakhajonwut P."/>
            <person name="Tanasupawat S."/>
        </authorList>
    </citation>
    <scope>NUCLEOTIDE SEQUENCE [LARGE SCALE GENOMIC DNA]</scope>
    <source>
        <strain evidence="2 3">WPS1-2</strain>
    </source>
</reference>
<organism evidence="2 3">
    <name type="scientific">Micromonospora globbae</name>
    <dbReference type="NCBI Taxonomy" id="1894969"/>
    <lineage>
        <taxon>Bacteria</taxon>
        <taxon>Bacillati</taxon>
        <taxon>Actinomycetota</taxon>
        <taxon>Actinomycetes</taxon>
        <taxon>Micromonosporales</taxon>
        <taxon>Micromonosporaceae</taxon>
        <taxon>Micromonospora</taxon>
    </lineage>
</organism>